<reference evidence="2" key="1">
    <citation type="submission" date="2018-12" db="EMBL/GenBank/DDBJ databases">
        <authorList>
            <person name="Syme R.A."/>
            <person name="Farfan-Caceres L."/>
            <person name="Lichtenzveig J."/>
        </authorList>
    </citation>
    <scope>NUCLEOTIDE SEQUENCE</scope>
    <source>
        <strain evidence="2">Al4</strain>
    </source>
</reference>
<feature type="compositionally biased region" description="Basic and acidic residues" evidence="1">
    <location>
        <begin position="89"/>
        <end position="99"/>
    </location>
</feature>
<dbReference type="EMBL" id="RZGK01000006">
    <property type="protein sequence ID" value="KAF9698627.1"/>
    <property type="molecule type" value="Genomic_DNA"/>
</dbReference>
<organism evidence="2 3">
    <name type="scientific">Ascochyta lentis</name>
    <dbReference type="NCBI Taxonomy" id="205686"/>
    <lineage>
        <taxon>Eukaryota</taxon>
        <taxon>Fungi</taxon>
        <taxon>Dikarya</taxon>
        <taxon>Ascomycota</taxon>
        <taxon>Pezizomycotina</taxon>
        <taxon>Dothideomycetes</taxon>
        <taxon>Pleosporomycetidae</taxon>
        <taxon>Pleosporales</taxon>
        <taxon>Pleosporineae</taxon>
        <taxon>Didymellaceae</taxon>
        <taxon>Ascochyta</taxon>
    </lineage>
</organism>
<comment type="caution">
    <text evidence="2">The sequence shown here is derived from an EMBL/GenBank/DDBJ whole genome shotgun (WGS) entry which is preliminary data.</text>
</comment>
<dbReference type="Proteomes" id="UP000651452">
    <property type="component" value="Unassembled WGS sequence"/>
</dbReference>
<evidence type="ECO:0000313" key="3">
    <source>
        <dbReference type="Proteomes" id="UP000651452"/>
    </source>
</evidence>
<accession>A0A8H7J8Y4</accession>
<evidence type="ECO:0000256" key="1">
    <source>
        <dbReference type="SAM" id="MobiDB-lite"/>
    </source>
</evidence>
<keyword evidence="3" id="KW-1185">Reference proteome</keyword>
<gene>
    <name evidence="2" type="ORF">EKO04_003794</name>
</gene>
<name>A0A8H7J8Y4_9PLEO</name>
<feature type="region of interest" description="Disordered" evidence="1">
    <location>
        <begin position="71"/>
        <end position="99"/>
    </location>
</feature>
<sequence length="121" mass="13298">MATYSYIPPEYKTSPKMPLPPSSIPLPQLSPIIEPQKPHMPHSDAGATGKYLPLGAFKPLPRFSFEKLEAAETESVDDEDCSSMTTHVGENDAREEVKQEGRIAKAVKEFSKKLVAAVSKK</sequence>
<feature type="region of interest" description="Disordered" evidence="1">
    <location>
        <begin position="1"/>
        <end position="47"/>
    </location>
</feature>
<proteinExistence type="predicted"/>
<dbReference type="OrthoDB" id="10460564at2759"/>
<reference evidence="2" key="2">
    <citation type="submission" date="2020-09" db="EMBL/GenBank/DDBJ databases">
        <title>Reference genome assembly for Australian Ascochyta lentis isolate Al4.</title>
        <authorList>
            <person name="Lee R.C."/>
            <person name="Farfan-Caceres L.M."/>
            <person name="Debler J.W."/>
            <person name="Williams A.H."/>
            <person name="Henares B.M."/>
        </authorList>
    </citation>
    <scope>NUCLEOTIDE SEQUENCE</scope>
    <source>
        <strain evidence="2">Al4</strain>
    </source>
</reference>
<dbReference type="AlphaFoldDB" id="A0A8H7J8Y4"/>
<evidence type="ECO:0000313" key="2">
    <source>
        <dbReference type="EMBL" id="KAF9698627.1"/>
    </source>
</evidence>
<feature type="compositionally biased region" description="Acidic residues" evidence="1">
    <location>
        <begin position="71"/>
        <end position="81"/>
    </location>
</feature>
<protein>
    <submittedName>
        <fullName evidence="2">Uncharacterized protein</fullName>
    </submittedName>
</protein>
<feature type="compositionally biased region" description="Low complexity" evidence="1">
    <location>
        <begin position="25"/>
        <end position="35"/>
    </location>
</feature>